<dbReference type="InterPro" id="IPR000210">
    <property type="entry name" value="BTB/POZ_dom"/>
</dbReference>
<evidence type="ECO:0000313" key="2">
    <source>
        <dbReference type="EMBL" id="KIK51599.1"/>
    </source>
</evidence>
<reference evidence="2 3" key="1">
    <citation type="submission" date="2014-04" db="EMBL/GenBank/DDBJ databases">
        <title>Evolutionary Origins and Diversification of the Mycorrhizal Mutualists.</title>
        <authorList>
            <consortium name="DOE Joint Genome Institute"/>
            <consortium name="Mycorrhizal Genomics Consortium"/>
            <person name="Kohler A."/>
            <person name="Kuo A."/>
            <person name="Nagy L.G."/>
            <person name="Floudas D."/>
            <person name="Copeland A."/>
            <person name="Barry K.W."/>
            <person name="Cichocki N."/>
            <person name="Veneault-Fourrey C."/>
            <person name="LaButti K."/>
            <person name="Lindquist E.A."/>
            <person name="Lipzen A."/>
            <person name="Lundell T."/>
            <person name="Morin E."/>
            <person name="Murat C."/>
            <person name="Riley R."/>
            <person name="Ohm R."/>
            <person name="Sun H."/>
            <person name="Tunlid A."/>
            <person name="Henrissat B."/>
            <person name="Grigoriev I.V."/>
            <person name="Hibbett D.S."/>
            <person name="Martin F."/>
        </authorList>
    </citation>
    <scope>NUCLEOTIDE SEQUENCE [LARGE SCALE GENOMIC DNA]</scope>
    <source>
        <strain evidence="2 3">FD-317 M1</strain>
    </source>
</reference>
<dbReference type="OrthoDB" id="2914104at2759"/>
<protein>
    <recommendedName>
        <fullName evidence="1">BTB domain-containing protein</fullName>
    </recommendedName>
</protein>
<sequence>MTISSMTSSTNALSATQKECEGIKDLFRALKVESVVFRVNATLLCKASATFKKMFLRNADSTKPIVLRGLKAQKFSNLLWSLSTSSLPQLLDEKSLERLLDVEELAQRFAISQLHIRAESTLLATIAQGKNPAIISCSSRSLSRMVKIVLRVGNQPLFSFLMQMWTWRLHSRELHHVHAMRLAQPSRWAHDPRPFLKLLGHAFYAAMMDVEPKLASGQCININSTLTQPETIHIRCGYHSLRSWWDQIASQPPLYEHSPRCDHPERCSSAWRVRFESIADMESLPFPKVDGIRRIQELHKCLKDDLFLTQSMPVTCRHNALQELQKRRENLLETLHHHFDL</sequence>
<accession>A0A0D0BPS2</accession>
<keyword evidence="3" id="KW-1185">Reference proteome</keyword>
<dbReference type="Proteomes" id="UP000053593">
    <property type="component" value="Unassembled WGS sequence"/>
</dbReference>
<dbReference type="AlphaFoldDB" id="A0A0D0BPS2"/>
<dbReference type="EMBL" id="KN834859">
    <property type="protein sequence ID" value="KIK51599.1"/>
    <property type="molecule type" value="Genomic_DNA"/>
</dbReference>
<evidence type="ECO:0000313" key="3">
    <source>
        <dbReference type="Proteomes" id="UP000053593"/>
    </source>
</evidence>
<gene>
    <name evidence="2" type="ORF">GYMLUDRAFT_251901</name>
</gene>
<dbReference type="Pfam" id="PF00651">
    <property type="entry name" value="BTB"/>
    <property type="match status" value="1"/>
</dbReference>
<proteinExistence type="predicted"/>
<dbReference type="Gene3D" id="3.30.710.10">
    <property type="entry name" value="Potassium Channel Kv1.1, Chain A"/>
    <property type="match status" value="1"/>
</dbReference>
<evidence type="ECO:0000259" key="1">
    <source>
        <dbReference type="Pfam" id="PF00651"/>
    </source>
</evidence>
<dbReference type="HOGENOM" id="CLU_813951_0_0_1"/>
<dbReference type="SUPFAM" id="SSF54695">
    <property type="entry name" value="POZ domain"/>
    <property type="match status" value="1"/>
</dbReference>
<organism evidence="2 3">
    <name type="scientific">Collybiopsis luxurians FD-317 M1</name>
    <dbReference type="NCBI Taxonomy" id="944289"/>
    <lineage>
        <taxon>Eukaryota</taxon>
        <taxon>Fungi</taxon>
        <taxon>Dikarya</taxon>
        <taxon>Basidiomycota</taxon>
        <taxon>Agaricomycotina</taxon>
        <taxon>Agaricomycetes</taxon>
        <taxon>Agaricomycetidae</taxon>
        <taxon>Agaricales</taxon>
        <taxon>Marasmiineae</taxon>
        <taxon>Omphalotaceae</taxon>
        <taxon>Collybiopsis</taxon>
        <taxon>Collybiopsis luxurians</taxon>
    </lineage>
</organism>
<name>A0A0D0BPS2_9AGAR</name>
<dbReference type="InterPro" id="IPR011333">
    <property type="entry name" value="SKP1/BTB/POZ_sf"/>
</dbReference>
<feature type="domain" description="BTB" evidence="1">
    <location>
        <begin position="30"/>
        <end position="122"/>
    </location>
</feature>